<sequence length="310" mass="33452">MTGWRAPGWGAAAWWGGWAWALLTCLALEQGPNCKPRQYLEEEQCCSKCPPGQKVAAVCAGEADTVCVPCESQHFQAGWTKEKHCTPYKYCDQNAGLLLHAPGTATQDAECRCQKGTHCSSPECLTCRPNKACGLGEGVQQEASHLEDTVCAGCPEGFFSNVSSATAPCQPWSSCADRNLVQKAKGTRESDVICDLPSPPPPPPLPPPPPPPPAKEPGRTHLLALVLLPLGALLTMGGAFVIRHWQCKGAQKEPQDQGPLPHERRMMKQPEETDEQGLAFPTQETLLGGQPLTLEEDSKEETRLAAQELV</sequence>
<dbReference type="PRINTS" id="PR01680">
    <property type="entry name" value="TNFACTORR6"/>
</dbReference>
<keyword evidence="3 17" id="KW-0812">Transmembrane</keyword>
<evidence type="ECO:0000256" key="5">
    <source>
        <dbReference type="ARBA" id="ARBA00022737"/>
    </source>
</evidence>
<evidence type="ECO:0000313" key="20">
    <source>
        <dbReference type="EMBL" id="KAJ7332307.1"/>
    </source>
</evidence>
<dbReference type="SUPFAM" id="SSF57586">
    <property type="entry name" value="TNF receptor-like"/>
    <property type="match status" value="3"/>
</dbReference>
<dbReference type="GO" id="GO:0006955">
    <property type="term" value="P:immune response"/>
    <property type="evidence" value="ECO:0007669"/>
    <property type="project" value="InterPro"/>
</dbReference>
<keyword evidence="21" id="KW-1185">Reference proteome</keyword>
<evidence type="ECO:0000256" key="18">
    <source>
        <dbReference type="SAM" id="SignalP"/>
    </source>
</evidence>
<feature type="signal peptide" evidence="18">
    <location>
        <begin position="1"/>
        <end position="27"/>
    </location>
</feature>
<dbReference type="InterPro" id="IPR001368">
    <property type="entry name" value="TNFR/NGFR_Cys_rich_reg"/>
</dbReference>
<feature type="compositionally biased region" description="Basic and acidic residues" evidence="16">
    <location>
        <begin position="250"/>
        <end position="271"/>
    </location>
</feature>
<evidence type="ECO:0000256" key="12">
    <source>
        <dbReference type="ARBA" id="ARBA00031089"/>
    </source>
</evidence>
<feature type="region of interest" description="Disordered" evidence="16">
    <location>
        <begin position="187"/>
        <end position="218"/>
    </location>
</feature>
<dbReference type="GO" id="GO:0006915">
    <property type="term" value="P:apoptotic process"/>
    <property type="evidence" value="ECO:0007669"/>
    <property type="project" value="InterPro"/>
</dbReference>
<evidence type="ECO:0000256" key="7">
    <source>
        <dbReference type="ARBA" id="ARBA00022989"/>
    </source>
</evidence>
<dbReference type="FunFam" id="2.10.50.10:FF:000041">
    <property type="entry name" value="Tumor necrosis factor receptor superfamily member 5"/>
    <property type="match status" value="1"/>
</dbReference>
<gene>
    <name evidence="20" type="ORF">JRQ81_014487</name>
</gene>
<evidence type="ECO:0000256" key="9">
    <source>
        <dbReference type="ARBA" id="ARBA00023157"/>
    </source>
</evidence>
<comment type="subcellular location">
    <subcellularLocation>
        <location evidence="1">Membrane</location>
        <topology evidence="1">Single-pass type I membrane protein</topology>
    </subcellularLocation>
</comment>
<dbReference type="GO" id="GO:0051240">
    <property type="term" value="P:positive regulation of multicellular organismal process"/>
    <property type="evidence" value="ECO:0007669"/>
    <property type="project" value="UniProtKB-ARBA"/>
</dbReference>
<dbReference type="PANTHER" id="PTHR46875">
    <property type="entry name" value="TUMOR NECROSIS FACTOR RECEPTOR SUPERFAMILY MEMBER 5"/>
    <property type="match status" value="1"/>
</dbReference>
<keyword evidence="4 18" id="KW-0732">Signal</keyword>
<evidence type="ECO:0000256" key="17">
    <source>
        <dbReference type="SAM" id="Phobius"/>
    </source>
</evidence>
<dbReference type="GO" id="GO:0006952">
    <property type="term" value="P:defense response"/>
    <property type="evidence" value="ECO:0007669"/>
    <property type="project" value="UniProtKB-ARBA"/>
</dbReference>
<keyword evidence="11" id="KW-0325">Glycoprotein</keyword>
<evidence type="ECO:0000256" key="2">
    <source>
        <dbReference type="ARBA" id="ARBA00015766"/>
    </source>
</evidence>
<keyword evidence="7 17" id="KW-1133">Transmembrane helix</keyword>
<dbReference type="PROSITE" id="PS00652">
    <property type="entry name" value="TNFR_NGFR_1"/>
    <property type="match status" value="1"/>
</dbReference>
<dbReference type="GO" id="GO:0045935">
    <property type="term" value="P:positive regulation of nucleobase-containing compound metabolic process"/>
    <property type="evidence" value="ECO:0007669"/>
    <property type="project" value="UniProtKB-ARBA"/>
</dbReference>
<feature type="compositionally biased region" description="Pro residues" evidence="16">
    <location>
        <begin position="197"/>
        <end position="215"/>
    </location>
</feature>
<dbReference type="GO" id="GO:0010468">
    <property type="term" value="P:regulation of gene expression"/>
    <property type="evidence" value="ECO:0007669"/>
    <property type="project" value="UniProtKB-ARBA"/>
</dbReference>
<feature type="domain" description="TNFR-Cys" evidence="19">
    <location>
        <begin position="33"/>
        <end position="67"/>
    </location>
</feature>
<dbReference type="GO" id="GO:0002768">
    <property type="term" value="P:immune response-regulating cell surface receptor signaling pathway"/>
    <property type="evidence" value="ECO:0007669"/>
    <property type="project" value="TreeGrafter"/>
</dbReference>
<feature type="disulfide bond" evidence="15">
    <location>
        <begin position="46"/>
        <end position="59"/>
    </location>
</feature>
<protein>
    <recommendedName>
        <fullName evidence="2">Tumor necrosis factor receptor superfamily member 5</fullName>
    </recommendedName>
    <alternativeName>
        <fullName evidence="12">B-cell surface antigen CD40</fullName>
    </alternativeName>
    <alternativeName>
        <fullName evidence="13">CD40L receptor</fullName>
    </alternativeName>
</protein>
<evidence type="ECO:0000256" key="10">
    <source>
        <dbReference type="ARBA" id="ARBA00023170"/>
    </source>
</evidence>
<keyword evidence="9 15" id="KW-1015">Disulfide bond</keyword>
<feature type="chain" id="PRO_5040347847" description="Tumor necrosis factor receptor superfamily member 5" evidence="18">
    <location>
        <begin position="28"/>
        <end position="310"/>
    </location>
</feature>
<feature type="disulfide bond" evidence="15">
    <location>
        <begin position="49"/>
        <end position="67"/>
    </location>
</feature>
<evidence type="ECO:0000256" key="16">
    <source>
        <dbReference type="SAM" id="MobiDB-lite"/>
    </source>
</evidence>
<dbReference type="GO" id="GO:0010557">
    <property type="term" value="P:positive regulation of macromolecule biosynthetic process"/>
    <property type="evidence" value="ECO:0007669"/>
    <property type="project" value="UniProtKB-ARBA"/>
</dbReference>
<evidence type="ECO:0000256" key="3">
    <source>
        <dbReference type="ARBA" id="ARBA00022692"/>
    </source>
</evidence>
<evidence type="ECO:0000256" key="14">
    <source>
        <dbReference type="ARBA" id="ARBA00045871"/>
    </source>
</evidence>
<reference evidence="20" key="1">
    <citation type="journal article" date="2023" name="DNA Res.">
        <title>Chromosome-level genome assembly of Phrynocephalus forsythii using third-generation DNA sequencing and Hi-C analysis.</title>
        <authorList>
            <person name="Qi Y."/>
            <person name="Zhao W."/>
            <person name="Zhao Y."/>
            <person name="Niu C."/>
            <person name="Cao S."/>
            <person name="Zhang Y."/>
        </authorList>
    </citation>
    <scope>NUCLEOTIDE SEQUENCE</scope>
    <source>
        <tissue evidence="20">Muscle</tissue>
    </source>
</reference>
<keyword evidence="8 17" id="KW-0472">Membrane</keyword>
<keyword evidence="10" id="KW-0675">Receptor</keyword>
<dbReference type="EMBL" id="JAPFRF010000005">
    <property type="protein sequence ID" value="KAJ7332307.1"/>
    <property type="molecule type" value="Genomic_DNA"/>
</dbReference>
<evidence type="ECO:0000256" key="1">
    <source>
        <dbReference type="ARBA" id="ARBA00004479"/>
    </source>
</evidence>
<dbReference type="InterPro" id="IPR052135">
    <property type="entry name" value="TNFRSF5"/>
</dbReference>
<evidence type="ECO:0000256" key="8">
    <source>
        <dbReference type="ARBA" id="ARBA00023136"/>
    </source>
</evidence>
<comment type="caution">
    <text evidence="20">The sequence shown here is derived from an EMBL/GenBank/DDBJ whole genome shotgun (WGS) entry which is preliminary data.</text>
</comment>
<feature type="repeat" description="TNFR-Cys" evidence="15">
    <location>
        <begin position="33"/>
        <end position="67"/>
    </location>
</feature>
<dbReference type="Proteomes" id="UP001142489">
    <property type="component" value="Unassembled WGS sequence"/>
</dbReference>
<dbReference type="GO" id="GO:0051094">
    <property type="term" value="P:positive regulation of developmental process"/>
    <property type="evidence" value="ECO:0007669"/>
    <property type="project" value="UniProtKB-ARBA"/>
</dbReference>
<evidence type="ECO:0000313" key="21">
    <source>
        <dbReference type="Proteomes" id="UP001142489"/>
    </source>
</evidence>
<dbReference type="PROSITE" id="PS50050">
    <property type="entry name" value="TNFR_NGFR_2"/>
    <property type="match status" value="1"/>
</dbReference>
<dbReference type="InterPro" id="IPR008063">
    <property type="entry name" value="Fas_rcpt"/>
</dbReference>
<evidence type="ECO:0000256" key="11">
    <source>
        <dbReference type="ARBA" id="ARBA00023180"/>
    </source>
</evidence>
<dbReference type="SMART" id="SM00208">
    <property type="entry name" value="TNFR"/>
    <property type="match status" value="4"/>
</dbReference>
<feature type="region of interest" description="Disordered" evidence="16">
    <location>
        <begin position="250"/>
        <end position="310"/>
    </location>
</feature>
<organism evidence="20 21">
    <name type="scientific">Phrynocephalus forsythii</name>
    <dbReference type="NCBI Taxonomy" id="171643"/>
    <lineage>
        <taxon>Eukaryota</taxon>
        <taxon>Metazoa</taxon>
        <taxon>Chordata</taxon>
        <taxon>Craniata</taxon>
        <taxon>Vertebrata</taxon>
        <taxon>Euteleostomi</taxon>
        <taxon>Lepidosauria</taxon>
        <taxon>Squamata</taxon>
        <taxon>Bifurcata</taxon>
        <taxon>Unidentata</taxon>
        <taxon>Episquamata</taxon>
        <taxon>Toxicofera</taxon>
        <taxon>Iguania</taxon>
        <taxon>Acrodonta</taxon>
        <taxon>Agamidae</taxon>
        <taxon>Agaminae</taxon>
        <taxon>Phrynocephalus</taxon>
    </lineage>
</organism>
<dbReference type="Gene3D" id="2.10.50.10">
    <property type="entry name" value="Tumor Necrosis Factor Receptor, subunit A, domain 2"/>
    <property type="match status" value="3"/>
</dbReference>
<evidence type="ECO:0000259" key="19">
    <source>
        <dbReference type="PROSITE" id="PS50050"/>
    </source>
</evidence>
<name>A0A9Q0Y032_9SAUR</name>
<evidence type="ECO:0000256" key="13">
    <source>
        <dbReference type="ARBA" id="ARBA00032719"/>
    </source>
</evidence>
<comment type="function">
    <text evidence="14">Receptor for TNFSF5/CD40LG. Transduces TRAF6- and MAP3K8-mediated signals that activate ERK in macrophages and B cells, leading to induction of immunoglobulin secretion.</text>
</comment>
<feature type="transmembrane region" description="Helical" evidence="17">
    <location>
        <begin position="222"/>
        <end position="242"/>
    </location>
</feature>
<evidence type="ECO:0000256" key="4">
    <source>
        <dbReference type="ARBA" id="ARBA00022729"/>
    </source>
</evidence>
<dbReference type="OrthoDB" id="9932129at2759"/>
<proteinExistence type="predicted"/>
<keyword evidence="6" id="KW-0391">Immunity</keyword>
<dbReference type="GO" id="GO:0035631">
    <property type="term" value="C:CD40 receptor complex"/>
    <property type="evidence" value="ECO:0007669"/>
    <property type="project" value="TreeGrafter"/>
</dbReference>
<dbReference type="PANTHER" id="PTHR46875:SF1">
    <property type="entry name" value="TUMOR NECROSIS FACTOR RECEPTOR SUPERFAMILY MEMBER 5"/>
    <property type="match status" value="1"/>
</dbReference>
<dbReference type="GO" id="GO:0023035">
    <property type="term" value="P:CD40 signaling pathway"/>
    <property type="evidence" value="ECO:0007669"/>
    <property type="project" value="UniProtKB-ARBA"/>
</dbReference>
<dbReference type="GO" id="GO:0009897">
    <property type="term" value="C:external side of plasma membrane"/>
    <property type="evidence" value="ECO:0007669"/>
    <property type="project" value="TreeGrafter"/>
</dbReference>
<dbReference type="Pfam" id="PF00020">
    <property type="entry name" value="TNFR_c6"/>
    <property type="match status" value="3"/>
</dbReference>
<evidence type="ECO:0000256" key="15">
    <source>
        <dbReference type="PROSITE-ProRule" id="PRU00206"/>
    </source>
</evidence>
<comment type="caution">
    <text evidence="15">Lacks conserved residue(s) required for the propagation of feature annotation.</text>
</comment>
<dbReference type="GO" id="GO:0004888">
    <property type="term" value="F:transmembrane signaling receptor activity"/>
    <property type="evidence" value="ECO:0007669"/>
    <property type="project" value="InterPro"/>
</dbReference>
<keyword evidence="5" id="KW-0677">Repeat</keyword>
<dbReference type="AlphaFoldDB" id="A0A9Q0Y032"/>
<accession>A0A9Q0Y032</accession>
<evidence type="ECO:0000256" key="6">
    <source>
        <dbReference type="ARBA" id="ARBA00022859"/>
    </source>
</evidence>
<dbReference type="GO" id="GO:0006874">
    <property type="term" value="P:intracellular calcium ion homeostasis"/>
    <property type="evidence" value="ECO:0007669"/>
    <property type="project" value="UniProtKB-ARBA"/>
</dbReference>